<feature type="region of interest" description="Disordered" evidence="9">
    <location>
        <begin position="1"/>
        <end position="48"/>
    </location>
</feature>
<dbReference type="InterPro" id="IPR050777">
    <property type="entry name" value="SET2_Histone-Lys_MeTrsfase"/>
</dbReference>
<feature type="coiled-coil region" evidence="8">
    <location>
        <begin position="629"/>
        <end position="661"/>
    </location>
</feature>
<evidence type="ECO:0000256" key="5">
    <source>
        <dbReference type="ARBA" id="ARBA00022679"/>
    </source>
</evidence>
<keyword evidence="4" id="KW-0489">Methyltransferase</keyword>
<evidence type="ECO:0000256" key="6">
    <source>
        <dbReference type="ARBA" id="ARBA00022691"/>
    </source>
</evidence>
<organism evidence="13 14">
    <name type="scientific">Lophiostoma macrostomum CBS 122681</name>
    <dbReference type="NCBI Taxonomy" id="1314788"/>
    <lineage>
        <taxon>Eukaryota</taxon>
        <taxon>Fungi</taxon>
        <taxon>Dikarya</taxon>
        <taxon>Ascomycota</taxon>
        <taxon>Pezizomycotina</taxon>
        <taxon>Dothideomycetes</taxon>
        <taxon>Pleosporomycetidae</taxon>
        <taxon>Pleosporales</taxon>
        <taxon>Lophiostomataceae</taxon>
        <taxon>Lophiostoma</taxon>
    </lineage>
</organism>
<dbReference type="GO" id="GO:0005634">
    <property type="term" value="C:nucleus"/>
    <property type="evidence" value="ECO:0007669"/>
    <property type="project" value="UniProtKB-SubCell"/>
</dbReference>
<feature type="compositionally biased region" description="Basic and acidic residues" evidence="9">
    <location>
        <begin position="789"/>
        <end position="798"/>
    </location>
</feature>
<dbReference type="GO" id="GO:0032259">
    <property type="term" value="P:methylation"/>
    <property type="evidence" value="ECO:0007669"/>
    <property type="project" value="UniProtKB-KW"/>
</dbReference>
<dbReference type="GO" id="GO:0042054">
    <property type="term" value="F:histone methyltransferase activity"/>
    <property type="evidence" value="ECO:0007669"/>
    <property type="project" value="InterPro"/>
</dbReference>
<evidence type="ECO:0000259" key="10">
    <source>
        <dbReference type="PROSITE" id="PS50280"/>
    </source>
</evidence>
<evidence type="ECO:0000256" key="1">
    <source>
        <dbReference type="ARBA" id="ARBA00004123"/>
    </source>
</evidence>
<evidence type="ECO:0000259" key="12">
    <source>
        <dbReference type="PROSITE" id="PS51215"/>
    </source>
</evidence>
<name>A0A6A6T2B7_9PLEO</name>
<dbReference type="InterPro" id="IPR003616">
    <property type="entry name" value="Post-SET_dom"/>
</dbReference>
<dbReference type="SMART" id="SM00570">
    <property type="entry name" value="AWS"/>
    <property type="match status" value="1"/>
</dbReference>
<evidence type="ECO:0000256" key="8">
    <source>
        <dbReference type="SAM" id="Coils"/>
    </source>
</evidence>
<keyword evidence="14" id="KW-1185">Reference proteome</keyword>
<evidence type="ECO:0000259" key="11">
    <source>
        <dbReference type="PROSITE" id="PS50868"/>
    </source>
</evidence>
<feature type="domain" description="AWS" evidence="12">
    <location>
        <begin position="370"/>
        <end position="417"/>
    </location>
</feature>
<sequence>MADRNTSPASTSSAVSCVTVGTEQQSASLSSAAASPLMSTPPTSLGDEASVLSDAAKMEVTAESHEESLVLVAQTEAQTTPQPTPAVTQSEGRRPARRSRGAVTTYNVQILAGTAIHTPTKYLEKHHGNVLHGSLEDVRPTNTAPSPKKKTPKRVAEDISDPAEAQLATETAQAAQRRKSSRPDLRKDALRNSAAAGDVVQKATGAIVRAGSKLLGSLRIDMNDSGPSGYQQSAEKKVIAKRERGALPVEAENKEEEVGEEEQEYAQPKSKQWLQQGLFVGQDRDFNPRFSETKNRSRRQSKQIKKAPALPLPMFSMEEKLEDNDFRRDFKLPFDVYHPLPKKVKVDGWVKLQKNRFIGDASALWKRDKQDSSSCYCLPEEGCGEACHNRIMAYECDSTNCKLTSEQCGNRPFAELKRRAKGNGYDYGVEVAETEDRGYGVRAMRTFDPHQIIVEYAGEIITQTECERRMKQVYKRDKCYYLMSFDNKMIIDATRGTIARFVNHSCEPNCEMIKWTVNGEPRMALFAGSRGIMTGEELTYDYNFDPFSSKTMQTCRCGTRSCRGVLGPKPKHQQPQKESLATTIVAGAKRKFQDFMGMGSSSGSAPSSPKKRKTSAYANAHVIKHQNAVAEKSAAHEKAEKTKAEAAAQAASRQNRALRRSTSMILSSSRRTKVRRTRHSLPITKTSRHTTTIDYKRRTPKPGFVKPGTLKAIRKTVQRTPLALSKSRVSSFKTPKSQARDATPESSSESSDESPNITPASLRSANKKSLKQTQLNFKPLNFGASSSRSSDDSLKFPDSDSDFEDAEPRVKRFKKGLATTTSVRGSVKKTVSRSIKGTKRTFKGLSGRATSGVDD</sequence>
<dbReference type="PROSITE" id="PS50868">
    <property type="entry name" value="POST_SET"/>
    <property type="match status" value="1"/>
</dbReference>
<dbReference type="OrthoDB" id="422362at2759"/>
<keyword evidence="5" id="KW-0808">Transferase</keyword>
<feature type="domain" description="SET" evidence="10">
    <location>
        <begin position="427"/>
        <end position="543"/>
    </location>
</feature>
<feature type="compositionally biased region" description="Basic residues" evidence="9">
    <location>
        <begin position="296"/>
        <end position="305"/>
    </location>
</feature>
<feature type="compositionally biased region" description="Polar residues" evidence="9">
    <location>
        <begin position="755"/>
        <end position="764"/>
    </location>
</feature>
<evidence type="ECO:0000313" key="13">
    <source>
        <dbReference type="EMBL" id="KAF2654165.1"/>
    </source>
</evidence>
<dbReference type="SMART" id="SM00317">
    <property type="entry name" value="SET"/>
    <property type="match status" value="1"/>
</dbReference>
<keyword evidence="6" id="KW-0949">S-adenosyl-L-methionine</keyword>
<dbReference type="Gene3D" id="2.170.270.10">
    <property type="entry name" value="SET domain"/>
    <property type="match status" value="1"/>
</dbReference>
<feature type="region of interest" description="Disordered" evidence="9">
    <location>
        <begin position="595"/>
        <end position="616"/>
    </location>
</feature>
<dbReference type="Pfam" id="PF17907">
    <property type="entry name" value="AWS"/>
    <property type="match status" value="1"/>
</dbReference>
<evidence type="ECO:0000256" key="4">
    <source>
        <dbReference type="ARBA" id="ARBA00022603"/>
    </source>
</evidence>
<feature type="compositionally biased region" description="Polar residues" evidence="9">
    <location>
        <begin position="727"/>
        <end position="737"/>
    </location>
</feature>
<keyword evidence="8" id="KW-0175">Coiled coil</keyword>
<feature type="compositionally biased region" description="Basic and acidic residues" evidence="9">
    <location>
        <begin position="285"/>
        <end position="295"/>
    </location>
</feature>
<dbReference type="PROSITE" id="PS51257">
    <property type="entry name" value="PROKAR_LIPOPROTEIN"/>
    <property type="match status" value="1"/>
</dbReference>
<feature type="compositionally biased region" description="Low complexity" evidence="9">
    <location>
        <begin position="596"/>
        <end position="608"/>
    </location>
</feature>
<dbReference type="InterPro" id="IPR006560">
    <property type="entry name" value="AWS_dom"/>
</dbReference>
<feature type="region of interest" description="Disordered" evidence="9">
    <location>
        <begin position="285"/>
        <end position="305"/>
    </location>
</feature>
<dbReference type="InterPro" id="IPR046341">
    <property type="entry name" value="SET_dom_sf"/>
</dbReference>
<dbReference type="PROSITE" id="PS51215">
    <property type="entry name" value="AWS"/>
    <property type="match status" value="1"/>
</dbReference>
<keyword evidence="3" id="KW-0158">Chromosome</keyword>
<dbReference type="SUPFAM" id="SSF82199">
    <property type="entry name" value="SET domain"/>
    <property type="match status" value="1"/>
</dbReference>
<feature type="compositionally biased region" description="Low complexity" evidence="9">
    <location>
        <begin position="1"/>
        <end position="45"/>
    </location>
</feature>
<feature type="region of interest" description="Disordered" evidence="9">
    <location>
        <begin position="245"/>
        <end position="267"/>
    </location>
</feature>
<feature type="domain" description="Post-SET" evidence="11">
    <location>
        <begin position="551"/>
        <end position="567"/>
    </location>
</feature>
<dbReference type="InterPro" id="IPR001214">
    <property type="entry name" value="SET_dom"/>
</dbReference>
<feature type="compositionally biased region" description="Low complexity" evidence="9">
    <location>
        <begin position="75"/>
        <end position="89"/>
    </location>
</feature>
<feature type="compositionally biased region" description="Acidic residues" evidence="9">
    <location>
        <begin position="253"/>
        <end position="264"/>
    </location>
</feature>
<dbReference type="EMBL" id="MU004369">
    <property type="protein sequence ID" value="KAF2654165.1"/>
    <property type="molecule type" value="Genomic_DNA"/>
</dbReference>
<evidence type="ECO:0008006" key="15">
    <source>
        <dbReference type="Google" id="ProtNLM"/>
    </source>
</evidence>
<dbReference type="PANTHER" id="PTHR22884">
    <property type="entry name" value="SET DOMAIN PROTEINS"/>
    <property type="match status" value="1"/>
</dbReference>
<gene>
    <name evidence="13" type="ORF">K491DRAFT_601390</name>
</gene>
<reference evidence="13" key="1">
    <citation type="journal article" date="2020" name="Stud. Mycol.">
        <title>101 Dothideomycetes genomes: a test case for predicting lifestyles and emergence of pathogens.</title>
        <authorList>
            <person name="Haridas S."/>
            <person name="Albert R."/>
            <person name="Binder M."/>
            <person name="Bloem J."/>
            <person name="Labutti K."/>
            <person name="Salamov A."/>
            <person name="Andreopoulos B."/>
            <person name="Baker S."/>
            <person name="Barry K."/>
            <person name="Bills G."/>
            <person name="Bluhm B."/>
            <person name="Cannon C."/>
            <person name="Castanera R."/>
            <person name="Culley D."/>
            <person name="Daum C."/>
            <person name="Ezra D."/>
            <person name="Gonzalez J."/>
            <person name="Henrissat B."/>
            <person name="Kuo A."/>
            <person name="Liang C."/>
            <person name="Lipzen A."/>
            <person name="Lutzoni F."/>
            <person name="Magnuson J."/>
            <person name="Mondo S."/>
            <person name="Nolan M."/>
            <person name="Ohm R."/>
            <person name="Pangilinan J."/>
            <person name="Park H.-J."/>
            <person name="Ramirez L."/>
            <person name="Alfaro M."/>
            <person name="Sun H."/>
            <person name="Tritt A."/>
            <person name="Yoshinaga Y."/>
            <person name="Zwiers L.-H."/>
            <person name="Turgeon B."/>
            <person name="Goodwin S."/>
            <person name="Spatafora J."/>
            <person name="Crous P."/>
            <person name="Grigoriev I."/>
        </authorList>
    </citation>
    <scope>NUCLEOTIDE SEQUENCE</scope>
    <source>
        <strain evidence="13">CBS 122681</strain>
    </source>
</reference>
<feature type="region of interest" description="Disordered" evidence="9">
    <location>
        <begin position="688"/>
        <end position="808"/>
    </location>
</feature>
<dbReference type="GO" id="GO:0005694">
    <property type="term" value="C:chromosome"/>
    <property type="evidence" value="ECO:0007669"/>
    <property type="project" value="UniProtKB-SubCell"/>
</dbReference>
<evidence type="ECO:0000256" key="3">
    <source>
        <dbReference type="ARBA" id="ARBA00022454"/>
    </source>
</evidence>
<dbReference type="AlphaFoldDB" id="A0A6A6T2B7"/>
<evidence type="ECO:0000256" key="9">
    <source>
        <dbReference type="SAM" id="MobiDB-lite"/>
    </source>
</evidence>
<dbReference type="Pfam" id="PF00856">
    <property type="entry name" value="SET"/>
    <property type="match status" value="1"/>
</dbReference>
<feature type="region of interest" description="Disordered" evidence="9">
    <location>
        <begin position="132"/>
        <end position="158"/>
    </location>
</feature>
<dbReference type="Proteomes" id="UP000799324">
    <property type="component" value="Unassembled WGS sequence"/>
</dbReference>
<comment type="subcellular location">
    <subcellularLocation>
        <location evidence="2">Chromosome</location>
    </subcellularLocation>
    <subcellularLocation>
        <location evidence="1">Nucleus</location>
    </subcellularLocation>
</comment>
<protein>
    <recommendedName>
        <fullName evidence="15">SET domain-containing protein</fullName>
    </recommendedName>
</protein>
<accession>A0A6A6T2B7</accession>
<dbReference type="PROSITE" id="PS50280">
    <property type="entry name" value="SET"/>
    <property type="match status" value="1"/>
</dbReference>
<evidence type="ECO:0000313" key="14">
    <source>
        <dbReference type="Proteomes" id="UP000799324"/>
    </source>
</evidence>
<evidence type="ECO:0000256" key="2">
    <source>
        <dbReference type="ARBA" id="ARBA00004286"/>
    </source>
</evidence>
<proteinExistence type="predicted"/>
<evidence type="ECO:0000256" key="7">
    <source>
        <dbReference type="ARBA" id="ARBA00023242"/>
    </source>
</evidence>
<dbReference type="FunFam" id="2.170.270.10:FF:000037">
    <property type="entry name" value="Histone-lysine N-methyltransferase"/>
    <property type="match status" value="1"/>
</dbReference>
<keyword evidence="7" id="KW-0539">Nucleus</keyword>
<feature type="region of interest" description="Disordered" evidence="9">
    <location>
        <begin position="75"/>
        <end position="102"/>
    </location>
</feature>